<comment type="similarity">
    <text evidence="2">Belongs to the TIP family.</text>
</comment>
<proteinExistence type="inferred from homology"/>
<evidence type="ECO:0000256" key="3">
    <source>
        <dbReference type="ARBA" id="ARBA00022692"/>
    </source>
</evidence>
<comment type="subcellular location">
    <subcellularLocation>
        <location evidence="1">Membrane</location>
        <topology evidence="1">Single-pass type I membrane protein</topology>
    </subcellularLocation>
</comment>
<evidence type="ECO:0000256" key="7">
    <source>
        <dbReference type="SAM" id="Phobius"/>
    </source>
</evidence>
<dbReference type="InterPro" id="IPR057089">
    <property type="entry name" value="C2_TIP"/>
</dbReference>
<evidence type="ECO:0000256" key="1">
    <source>
        <dbReference type="ARBA" id="ARBA00004479"/>
    </source>
</evidence>
<organism evidence="9">
    <name type="scientific">Trypanosoma congolense (strain IL3000)</name>
    <dbReference type="NCBI Taxonomy" id="1068625"/>
    <lineage>
        <taxon>Eukaryota</taxon>
        <taxon>Discoba</taxon>
        <taxon>Euglenozoa</taxon>
        <taxon>Kinetoplastea</taxon>
        <taxon>Metakinetoplastina</taxon>
        <taxon>Trypanosomatida</taxon>
        <taxon>Trypanosomatidae</taxon>
        <taxon>Trypanosoma</taxon>
        <taxon>Nannomonas</taxon>
    </lineage>
</organism>
<sequence length="659" mass="72873">MCTQGRSRFIDHFYFIIFLCVCACACAWAAASHQGKGISMRFPAYFLAVLALGLDLPTPQARWVDTTSTYFEPLPEGLRVTSLADLNNQNRVGFIGTWVNRSGLVWYCSDENWGKQYRLCWRSTEFPEAIVSTVVADMNRDGALDILVQGEKGTLYFVDGNHRNSSASKIDVGVNLSYDSSVPQISVVNVKGNCGFPDIALVETDGSLVVLSATTETSNGLACIGEGIPTFVRTVLVEGDRGVREVVPLSIMSEDIDGDCVADLLYVIHDIGANSLQVFAYFPRSAKHQLLMKLSNANQYGYPSAADMNGDGAPDIVFPLCRTKKDSTTFGVCSQFDGIAIFYNNLMKTPPCRTDVCCTGHPFGFSESPSAEFFLQDSANCGLHVGSDFPLFMPNSKESPLILRPGDSSRNGYTDLLVPSTYGPLLIESRIASHGIFFNCIPVNEEFADSVKAGPSPYGSATPFFATVSDKGKLDVVLTYHGGKVAPPTLYVRYMPLLEQNYFLTGSALNGAIKGDLWGLYQPLTVHRFGWNDIAMNKRWAYGTQLSRSQGHALQSPQLFFGLGRTFSYVQEYTAGIFIGKNSMYRRWPANLVPNSHVFTQMHPLRSVDKWKLQLYLAFATYKELLLIVLGTVLTVVGLLIAFLRWEELKQDQRELKLR</sequence>
<dbReference type="AlphaFoldDB" id="G0V270"/>
<evidence type="ECO:0000256" key="2">
    <source>
        <dbReference type="ARBA" id="ARBA00006496"/>
    </source>
</evidence>
<evidence type="ECO:0000259" key="8">
    <source>
        <dbReference type="Pfam" id="PF23122"/>
    </source>
</evidence>
<protein>
    <submittedName>
        <fullName evidence="9">Uncharacterized protein TCIL3000_11_12350</fullName>
    </submittedName>
</protein>
<feature type="transmembrane region" description="Helical" evidence="7">
    <location>
        <begin position="625"/>
        <end position="644"/>
    </location>
</feature>
<dbReference type="Pfam" id="PF23122">
    <property type="entry name" value="C2_ITFG1"/>
    <property type="match status" value="1"/>
</dbReference>
<accession>G0V270</accession>
<dbReference type="InterPro" id="IPR028994">
    <property type="entry name" value="Integrin_alpha_N"/>
</dbReference>
<dbReference type="PANTHER" id="PTHR13412:SF0">
    <property type="entry name" value="T-CELL IMMUNOMODULATORY PROTEIN"/>
    <property type="match status" value="1"/>
</dbReference>
<gene>
    <name evidence="9" type="ORF">TCIL3000_11_12350</name>
</gene>
<keyword evidence="5 7" id="KW-0472">Membrane</keyword>
<keyword evidence="3 7" id="KW-0812">Transmembrane</keyword>
<keyword evidence="4 7" id="KW-1133">Transmembrane helix</keyword>
<dbReference type="VEuPathDB" id="TriTrypDB:TcIL3000.11.12350"/>
<evidence type="ECO:0000313" key="9">
    <source>
        <dbReference type="EMBL" id="CCC95742.1"/>
    </source>
</evidence>
<name>G0V270_TRYCI</name>
<keyword evidence="6" id="KW-0325">Glycoprotein</keyword>
<evidence type="ECO:0000256" key="5">
    <source>
        <dbReference type="ARBA" id="ARBA00023136"/>
    </source>
</evidence>
<dbReference type="PANTHER" id="PTHR13412">
    <property type="entry name" value="T-CELL IMMUNOMODULATORY PROTEIN HOMOLOG"/>
    <property type="match status" value="1"/>
</dbReference>
<evidence type="ECO:0000256" key="6">
    <source>
        <dbReference type="ARBA" id="ARBA00023180"/>
    </source>
</evidence>
<dbReference type="EMBL" id="HE575324">
    <property type="protein sequence ID" value="CCC95742.1"/>
    <property type="molecule type" value="Genomic_DNA"/>
</dbReference>
<evidence type="ECO:0000256" key="4">
    <source>
        <dbReference type="ARBA" id="ARBA00022989"/>
    </source>
</evidence>
<dbReference type="InterPro" id="IPR024881">
    <property type="entry name" value="Tip"/>
</dbReference>
<dbReference type="SUPFAM" id="SSF69318">
    <property type="entry name" value="Integrin alpha N-terminal domain"/>
    <property type="match status" value="1"/>
</dbReference>
<dbReference type="GO" id="GO:0005886">
    <property type="term" value="C:plasma membrane"/>
    <property type="evidence" value="ECO:0007669"/>
    <property type="project" value="TreeGrafter"/>
</dbReference>
<feature type="transmembrane region" description="Helical" evidence="7">
    <location>
        <begin position="12"/>
        <end position="31"/>
    </location>
</feature>
<reference evidence="9" key="1">
    <citation type="journal article" date="2012" name="Proc. Natl. Acad. Sci. U.S.A.">
        <title>Antigenic diversity is generated by distinct evolutionary mechanisms in African trypanosome species.</title>
        <authorList>
            <person name="Jackson A.P."/>
            <person name="Berry A."/>
            <person name="Aslett M."/>
            <person name="Allison H.C."/>
            <person name="Burton P."/>
            <person name="Vavrova-Anderson J."/>
            <person name="Brown R."/>
            <person name="Browne H."/>
            <person name="Corton N."/>
            <person name="Hauser H."/>
            <person name="Gamble J."/>
            <person name="Gilderthorp R."/>
            <person name="Marcello L."/>
            <person name="McQuillan J."/>
            <person name="Otto T.D."/>
            <person name="Quail M.A."/>
            <person name="Sanders M.J."/>
            <person name="van Tonder A."/>
            <person name="Ginger M.L."/>
            <person name="Field M.C."/>
            <person name="Barry J.D."/>
            <person name="Hertz-Fowler C."/>
            <person name="Berriman M."/>
        </authorList>
    </citation>
    <scope>NUCLEOTIDE SEQUENCE</scope>
    <source>
        <strain evidence="9">IL3000</strain>
    </source>
</reference>
<feature type="domain" description="T-cell immunomodulatory protein TIP C2" evidence="8">
    <location>
        <begin position="518"/>
        <end position="616"/>
    </location>
</feature>